<comment type="subcellular location">
    <subcellularLocation>
        <location evidence="1">Virion</location>
    </subcellularLocation>
</comment>
<evidence type="ECO:0000256" key="5">
    <source>
        <dbReference type="ARBA" id="ARBA00022844"/>
    </source>
</evidence>
<evidence type="ECO:0000313" key="9">
    <source>
        <dbReference type="EMBL" id="XBO81374.1"/>
    </source>
</evidence>
<proteinExistence type="predicted"/>
<dbReference type="Pfam" id="PF00286">
    <property type="entry name" value="Flexi_CP"/>
    <property type="match status" value="1"/>
</dbReference>
<evidence type="ECO:0000256" key="3">
    <source>
        <dbReference type="ARBA" id="ARBA00022497"/>
    </source>
</evidence>
<keyword evidence="4 9" id="KW-0167">Capsid protein</keyword>
<dbReference type="PRINTS" id="PR00232">
    <property type="entry name" value="POTXCARLCOAT"/>
</dbReference>
<evidence type="ECO:0000256" key="7">
    <source>
        <dbReference type="SAM" id="MobiDB-lite"/>
    </source>
</evidence>
<accession>A0AAU7L313</accession>
<feature type="domain" description="Potexviruses and carlaviruses coat protein" evidence="8">
    <location>
        <begin position="210"/>
        <end position="225"/>
    </location>
</feature>
<name>A0AAU7L313_9VIRU</name>
<evidence type="ECO:0000256" key="4">
    <source>
        <dbReference type="ARBA" id="ARBA00022561"/>
    </source>
</evidence>
<evidence type="ECO:0000259" key="8">
    <source>
        <dbReference type="PROSITE" id="PS00418"/>
    </source>
</evidence>
<dbReference type="EMBL" id="PP531520">
    <property type="protein sequence ID" value="XBO81374.1"/>
    <property type="molecule type" value="Genomic_RNA"/>
</dbReference>
<protein>
    <recommendedName>
        <fullName evidence="2">Capsid protein</fullName>
    </recommendedName>
    <alternativeName>
        <fullName evidence="6">Coat protein</fullName>
    </alternativeName>
</protein>
<evidence type="ECO:0000256" key="2">
    <source>
        <dbReference type="ARBA" id="ARBA00018091"/>
    </source>
</evidence>
<organism evidence="9">
    <name type="scientific">Hibiscus chlorotic speck associated virus 3</name>
    <dbReference type="NCBI Taxonomy" id="3143944"/>
    <lineage>
        <taxon>Viruses</taxon>
        <taxon>Riboviria</taxon>
        <taxon>Orthornavirae</taxon>
        <taxon>Kitrinoviricota</taxon>
        <taxon>Alsuviricetes</taxon>
        <taxon>Tymovirales</taxon>
        <taxon>Betaflexiviridae</taxon>
    </lineage>
</organism>
<evidence type="ECO:0000256" key="6">
    <source>
        <dbReference type="ARBA" id="ARBA00031336"/>
    </source>
</evidence>
<evidence type="ECO:0000256" key="1">
    <source>
        <dbReference type="ARBA" id="ARBA00004328"/>
    </source>
</evidence>
<dbReference type="PROSITE" id="PS00418">
    <property type="entry name" value="POTEX_CARLAVIRUS_COAT"/>
    <property type="match status" value="1"/>
</dbReference>
<keyword evidence="5" id="KW-0946">Virion</keyword>
<reference evidence="9" key="1">
    <citation type="submission" date="2024-03" db="EMBL/GenBank/DDBJ databases">
        <title>Genome sequences of five novel members of the Betaflexiviridae infecting Hibiscus rosa-sinensis in Australia.</title>
        <authorList>
            <person name="Bromfield L.R."/>
            <person name="Tran N."/>
            <person name="Chao H.-Y."/>
            <person name="Sharman M."/>
            <person name="Campbell P.R."/>
            <person name="Geering A."/>
        </authorList>
    </citation>
    <scope>NUCLEOTIDE SEQUENCE</scope>
    <source>
        <strain evidence="9">Gp3</strain>
    </source>
</reference>
<dbReference type="InterPro" id="IPR000052">
    <property type="entry name" value="Pltvir_coat"/>
</dbReference>
<dbReference type="GO" id="GO:0019029">
    <property type="term" value="C:helical viral capsid"/>
    <property type="evidence" value="ECO:0007669"/>
    <property type="project" value="UniProtKB-KW"/>
</dbReference>
<sequence length="287" mass="31682">MATFQSKMDEKQSLIVPSDTPGAVKLRDPFMEGDDFFKPGTSQAQINSIFLEASNIRKESQKKQNALNTEAKNAQLGLPQESISLKDEGCELYAQFKDVKGQAGVALRSDIAKIFSKWKAMGICGDTCEKLALEIAIHCADSGASPKTQLKGVSKFASGRCFEDLLGVIRDVCTLRSFCAYYAKYVWNIMLSNQQAPSNYIKKGFKEDTKYAAFDFFHGVKSRASKDPPSGLVREPSLAEIIASRTNSMVLISRTTEFRDTNASTEVEITGGRFGPPPKLTVRNFKK</sequence>
<feature type="region of interest" description="Disordered" evidence="7">
    <location>
        <begin position="1"/>
        <end position="20"/>
    </location>
</feature>
<keyword evidence="3" id="KW-1139">Helical capsid protein</keyword>
<dbReference type="GO" id="GO:0005198">
    <property type="term" value="F:structural molecule activity"/>
    <property type="evidence" value="ECO:0007669"/>
    <property type="project" value="InterPro"/>
</dbReference>